<dbReference type="GO" id="GO:0090575">
    <property type="term" value="C:RNA polymerase II transcription regulator complex"/>
    <property type="evidence" value="ECO:0007669"/>
    <property type="project" value="TreeGrafter"/>
</dbReference>
<dbReference type="PANTHER" id="PTHR40621:SF6">
    <property type="entry name" value="AP-1-LIKE TRANSCRIPTION FACTOR YAP1-RELATED"/>
    <property type="match status" value="1"/>
</dbReference>
<feature type="region of interest" description="Disordered" evidence="3">
    <location>
        <begin position="1"/>
        <end position="22"/>
    </location>
</feature>
<dbReference type="AlphaFoldDB" id="A0A077W8Q6"/>
<dbReference type="Gene3D" id="1.20.5.170">
    <property type="match status" value="1"/>
</dbReference>
<evidence type="ECO:0000256" key="3">
    <source>
        <dbReference type="SAM" id="MobiDB-lite"/>
    </source>
</evidence>
<dbReference type="EMBL" id="LK023313">
    <property type="protein sequence ID" value="CDS02919.1"/>
    <property type="molecule type" value="Genomic_DNA"/>
</dbReference>
<dbReference type="GO" id="GO:0001228">
    <property type="term" value="F:DNA-binding transcription activator activity, RNA polymerase II-specific"/>
    <property type="evidence" value="ECO:0007669"/>
    <property type="project" value="TreeGrafter"/>
</dbReference>
<feature type="compositionally biased region" description="Low complexity" evidence="3">
    <location>
        <begin position="84"/>
        <end position="96"/>
    </location>
</feature>
<evidence type="ECO:0000256" key="1">
    <source>
        <dbReference type="ARBA" id="ARBA00004123"/>
    </source>
</evidence>
<dbReference type="SMART" id="SM00338">
    <property type="entry name" value="BRLZ"/>
    <property type="match status" value="1"/>
</dbReference>
<dbReference type="InterPro" id="IPR046347">
    <property type="entry name" value="bZIP_sf"/>
</dbReference>
<dbReference type="Pfam" id="PF00170">
    <property type="entry name" value="bZIP_1"/>
    <property type="match status" value="1"/>
</dbReference>
<feature type="domain" description="BZIP" evidence="4">
    <location>
        <begin position="13"/>
        <end position="28"/>
    </location>
</feature>
<name>A0A077W8Q6_9FUNG</name>
<comment type="subcellular location">
    <subcellularLocation>
        <location evidence="1">Nucleus</location>
    </subcellularLocation>
</comment>
<dbReference type="InterPro" id="IPR004827">
    <property type="entry name" value="bZIP"/>
</dbReference>
<sequence>MASSSARAVIASKRAAQNRAAQRAFRQRRERYIKDLERRVKEMASWPEEIEHLRFENKHLKEHVSILLRQISALTSQQMTPPLSSASSAGSCDAAATNSSSSYHTYPAHPPVQHITQEPMAQMTVQQDLANYYQHIHPPPYNYDTLAEQETALFYHRDINMSVKNSTQQPPSYQHVSQQQQHNSWNMNDFNLDLPFAIM</sequence>
<gene>
    <name evidence="5" type="ORF">LRAMOSA00321</name>
</gene>
<evidence type="ECO:0000313" key="5">
    <source>
        <dbReference type="EMBL" id="CDS02919.1"/>
    </source>
</evidence>
<dbReference type="PANTHER" id="PTHR40621">
    <property type="entry name" value="TRANSCRIPTION FACTOR KAPC-RELATED"/>
    <property type="match status" value="1"/>
</dbReference>
<evidence type="ECO:0000259" key="4">
    <source>
        <dbReference type="PROSITE" id="PS00036"/>
    </source>
</evidence>
<dbReference type="SUPFAM" id="SSF57959">
    <property type="entry name" value="Leucine zipper domain"/>
    <property type="match status" value="1"/>
</dbReference>
<protein>
    <recommendedName>
        <fullName evidence="4">BZIP domain-containing protein</fullName>
    </recommendedName>
</protein>
<dbReference type="GO" id="GO:0000976">
    <property type="term" value="F:transcription cis-regulatory region binding"/>
    <property type="evidence" value="ECO:0007669"/>
    <property type="project" value="InterPro"/>
</dbReference>
<proteinExistence type="predicted"/>
<evidence type="ECO:0000256" key="2">
    <source>
        <dbReference type="ARBA" id="ARBA00023242"/>
    </source>
</evidence>
<feature type="region of interest" description="Disordered" evidence="3">
    <location>
        <begin position="80"/>
        <end position="111"/>
    </location>
</feature>
<reference evidence="5" key="1">
    <citation type="journal article" date="2014" name="Genome Announc.">
        <title>De novo whole-genome sequence and genome annotation of Lichtheimia ramosa.</title>
        <authorList>
            <person name="Linde J."/>
            <person name="Schwartze V."/>
            <person name="Binder U."/>
            <person name="Lass-Florl C."/>
            <person name="Voigt K."/>
            <person name="Horn F."/>
        </authorList>
    </citation>
    <scope>NUCLEOTIDE SEQUENCE</scope>
    <source>
        <strain evidence="5">JMRC FSU:6197</strain>
    </source>
</reference>
<dbReference type="InterPro" id="IPR050936">
    <property type="entry name" value="AP-1-like"/>
</dbReference>
<organism evidence="5">
    <name type="scientific">Lichtheimia ramosa</name>
    <dbReference type="NCBI Taxonomy" id="688394"/>
    <lineage>
        <taxon>Eukaryota</taxon>
        <taxon>Fungi</taxon>
        <taxon>Fungi incertae sedis</taxon>
        <taxon>Mucoromycota</taxon>
        <taxon>Mucoromycotina</taxon>
        <taxon>Mucoromycetes</taxon>
        <taxon>Mucorales</taxon>
        <taxon>Lichtheimiaceae</taxon>
        <taxon>Lichtheimia</taxon>
    </lineage>
</organism>
<dbReference type="PROSITE" id="PS00036">
    <property type="entry name" value="BZIP_BASIC"/>
    <property type="match status" value="1"/>
</dbReference>
<accession>A0A077W8Q6</accession>
<keyword evidence="2" id="KW-0539">Nucleus</keyword>
<dbReference type="OrthoDB" id="2593073at2759"/>